<dbReference type="InterPro" id="IPR002483">
    <property type="entry name" value="PWI_dom"/>
</dbReference>
<dbReference type="GO" id="GO:0006397">
    <property type="term" value="P:mRNA processing"/>
    <property type="evidence" value="ECO:0007669"/>
    <property type="project" value="UniProtKB-KW"/>
</dbReference>
<keyword evidence="17" id="KW-1185">Reference proteome</keyword>
<dbReference type="Pfam" id="PF24825">
    <property type="entry name" value="SNU71_RBD"/>
    <property type="match status" value="1"/>
</dbReference>
<dbReference type="GO" id="GO:0005681">
    <property type="term" value="C:spliceosomal complex"/>
    <property type="evidence" value="ECO:0007669"/>
    <property type="project" value="UniProtKB-KW"/>
</dbReference>
<dbReference type="GO" id="GO:0005737">
    <property type="term" value="C:cytoplasm"/>
    <property type="evidence" value="ECO:0007669"/>
    <property type="project" value="UniProtKB-SubCell"/>
</dbReference>
<keyword evidence="6" id="KW-0507">mRNA processing</keyword>
<evidence type="ECO:0000256" key="10">
    <source>
        <dbReference type="ARBA" id="ARBA00023187"/>
    </source>
</evidence>
<dbReference type="SMART" id="SM00311">
    <property type="entry name" value="PWI"/>
    <property type="match status" value="1"/>
</dbReference>
<keyword evidence="8" id="KW-0694">RNA-binding</keyword>
<keyword evidence="7" id="KW-0747">Spliceosome</keyword>
<evidence type="ECO:0000256" key="9">
    <source>
        <dbReference type="ARBA" id="ARBA00023054"/>
    </source>
</evidence>
<feature type="domain" description="PWI" evidence="15">
    <location>
        <begin position="481"/>
        <end position="554"/>
    </location>
</feature>
<feature type="compositionally biased region" description="Acidic residues" evidence="14">
    <location>
        <begin position="319"/>
        <end position="344"/>
    </location>
</feature>
<keyword evidence="12" id="KW-0687">Ribonucleoprotein</keyword>
<reference evidence="17" key="1">
    <citation type="submission" date="2016-03" db="EMBL/GenBank/DDBJ databases">
        <authorList>
            <person name="Devillers Hugo."/>
        </authorList>
    </citation>
    <scope>NUCLEOTIDE SEQUENCE [LARGE SCALE GENOMIC DNA]</scope>
</reference>
<dbReference type="InterPro" id="IPR057543">
    <property type="entry name" value="SNU71_N"/>
</dbReference>
<dbReference type="OrthoDB" id="6275295at2759"/>
<comment type="function">
    <text evidence="13">Component of the U1 snRNP particle, which recognizes and binds the 5'-splice site of pre-mRNA. Together with other non-snRNP factors, U1 snRNP forms the spliceosomal commitment complex, that targets pre-mRNA to the splicing pathway.</text>
</comment>
<evidence type="ECO:0000259" key="15">
    <source>
        <dbReference type="SMART" id="SM00311"/>
    </source>
</evidence>
<comment type="similarity">
    <text evidence="3">Belongs to the SNU71 family.</text>
</comment>
<evidence type="ECO:0000256" key="5">
    <source>
        <dbReference type="ARBA" id="ARBA00022490"/>
    </source>
</evidence>
<evidence type="ECO:0000256" key="4">
    <source>
        <dbReference type="ARBA" id="ARBA00014280"/>
    </source>
</evidence>
<evidence type="ECO:0000256" key="14">
    <source>
        <dbReference type="SAM" id="MobiDB-lite"/>
    </source>
</evidence>
<dbReference type="Pfam" id="PF24826">
    <property type="entry name" value="SNU71_N"/>
    <property type="match status" value="1"/>
</dbReference>
<evidence type="ECO:0000313" key="16">
    <source>
        <dbReference type="EMBL" id="SCU97031.1"/>
    </source>
</evidence>
<accession>A0A1G4K0H8</accession>
<evidence type="ECO:0000256" key="13">
    <source>
        <dbReference type="ARBA" id="ARBA00025004"/>
    </source>
</evidence>
<evidence type="ECO:0000256" key="8">
    <source>
        <dbReference type="ARBA" id="ARBA00022884"/>
    </source>
</evidence>
<dbReference type="GO" id="GO:0003723">
    <property type="term" value="F:RNA binding"/>
    <property type="evidence" value="ECO:0007669"/>
    <property type="project" value="UniProtKB-KW"/>
</dbReference>
<evidence type="ECO:0000256" key="12">
    <source>
        <dbReference type="ARBA" id="ARBA00023274"/>
    </source>
</evidence>
<evidence type="ECO:0000256" key="6">
    <source>
        <dbReference type="ARBA" id="ARBA00022664"/>
    </source>
</evidence>
<organism evidence="16 17">
    <name type="scientific">Lachancea meyersii CBS 8951</name>
    <dbReference type="NCBI Taxonomy" id="1266667"/>
    <lineage>
        <taxon>Eukaryota</taxon>
        <taxon>Fungi</taxon>
        <taxon>Dikarya</taxon>
        <taxon>Ascomycota</taxon>
        <taxon>Saccharomycotina</taxon>
        <taxon>Saccharomycetes</taxon>
        <taxon>Saccharomycetales</taxon>
        <taxon>Saccharomycetaceae</taxon>
        <taxon>Lachancea</taxon>
    </lineage>
</organism>
<dbReference type="Proteomes" id="UP000191144">
    <property type="component" value="Chromosome F"/>
</dbReference>
<name>A0A1G4K0H8_9SACH</name>
<dbReference type="EMBL" id="LT598477">
    <property type="protein sequence ID" value="SCU97031.1"/>
    <property type="molecule type" value="Genomic_DNA"/>
</dbReference>
<gene>
    <name evidence="16" type="ORF">LAME_0F18272G</name>
</gene>
<evidence type="ECO:0000256" key="1">
    <source>
        <dbReference type="ARBA" id="ARBA00004123"/>
    </source>
</evidence>
<evidence type="ECO:0000256" key="7">
    <source>
        <dbReference type="ARBA" id="ARBA00022728"/>
    </source>
</evidence>
<keyword evidence="11" id="KW-0539">Nucleus</keyword>
<feature type="region of interest" description="Disordered" evidence="14">
    <location>
        <begin position="310"/>
        <end position="351"/>
    </location>
</feature>
<dbReference type="AlphaFoldDB" id="A0A1G4K0H8"/>
<evidence type="ECO:0000256" key="2">
    <source>
        <dbReference type="ARBA" id="ARBA00004496"/>
    </source>
</evidence>
<proteinExistence type="inferred from homology"/>
<keyword evidence="10" id="KW-0508">mRNA splicing</keyword>
<sequence>MSSMVYVCPSAYLAFQKQWHSDTFKPGFIPILRTDLLRFRDALDKVVSTVNQQKAAHAYLTSDQKEQNSAGKEVTNDQEAISENGSSSLHKYQDLKQFLPITLKQQLCTVSIDGLPGALTQTQIAKFVKHLESITAKALDAPTTLHCWSYLKGLDTMALFLRCDDCTQLPLVVSCWNRLFSRWAEMNDSVKPVLHYDENTTQFLKDHGQQTIQMETPETDEHITALINLIQNLQDSDAQSKDENLSVDYKVDVSTLSDLPHTSLDQLCKDIVHFRTRVVTIEKEKRAKAEYEENRRMGQHMKNVFEQIRKSKGDPKLMEDEEDLDNQGGGDDDDEAGDEEDDLVVEQRKQEKSKLEADRLFKELLDRHATKIEPHLHMLRQQLVREQTYESTLEQERSLYLKELLHLAYSPYYDHHRSYKDEEIRRDEEDRKMYRAAEPLVEQKPEKEETPFTAEPSKFKLQISKPKEEATKLSQSGEELETVLQELRDSGLIRELATEFLGEPDDDLEEFILDHLKEHASKPELLSELRETFDEDADVIVDRIWEKLETFSGEGV</sequence>
<dbReference type="Gene3D" id="1.20.1390.10">
    <property type="entry name" value="PWI domain"/>
    <property type="match status" value="1"/>
</dbReference>
<protein>
    <recommendedName>
        <fullName evidence="4">U1 small nuclear ribonucleoprotein component SNU71</fullName>
    </recommendedName>
</protein>
<dbReference type="InterPro" id="IPR057542">
    <property type="entry name" value="SNU71_RBD"/>
</dbReference>
<keyword evidence="5" id="KW-0963">Cytoplasm</keyword>
<feature type="region of interest" description="Disordered" evidence="14">
    <location>
        <begin position="60"/>
        <end position="80"/>
    </location>
</feature>
<keyword evidence="9" id="KW-0175">Coiled coil</keyword>
<evidence type="ECO:0000256" key="3">
    <source>
        <dbReference type="ARBA" id="ARBA00005544"/>
    </source>
</evidence>
<comment type="subcellular location">
    <subcellularLocation>
        <location evidence="2">Cytoplasm</location>
    </subcellularLocation>
    <subcellularLocation>
        <location evidence="1">Nucleus</location>
    </subcellularLocation>
</comment>
<evidence type="ECO:0000256" key="11">
    <source>
        <dbReference type="ARBA" id="ARBA00023242"/>
    </source>
</evidence>
<evidence type="ECO:0000313" key="17">
    <source>
        <dbReference type="Proteomes" id="UP000191144"/>
    </source>
</evidence>
<dbReference type="GO" id="GO:0008380">
    <property type="term" value="P:RNA splicing"/>
    <property type="evidence" value="ECO:0007669"/>
    <property type="project" value="UniProtKB-KW"/>
</dbReference>